<dbReference type="Pfam" id="PF01807">
    <property type="entry name" value="Zn_ribbon_DnaG"/>
    <property type="match status" value="1"/>
</dbReference>
<feature type="region of interest" description="Disordered" evidence="15">
    <location>
        <begin position="473"/>
        <end position="520"/>
    </location>
</feature>
<feature type="compositionally biased region" description="Basic and acidic residues" evidence="15">
    <location>
        <begin position="636"/>
        <end position="646"/>
    </location>
</feature>
<dbReference type="CDD" id="cd03364">
    <property type="entry name" value="TOPRIM_DnaG_primases"/>
    <property type="match status" value="1"/>
</dbReference>
<dbReference type="FunFam" id="3.90.980.10:FF:000001">
    <property type="entry name" value="DNA primase"/>
    <property type="match status" value="1"/>
</dbReference>
<dbReference type="GO" id="GO:0005737">
    <property type="term" value="C:cytoplasm"/>
    <property type="evidence" value="ECO:0007669"/>
    <property type="project" value="TreeGrafter"/>
</dbReference>
<evidence type="ECO:0000256" key="5">
    <source>
        <dbReference type="ARBA" id="ARBA00022705"/>
    </source>
</evidence>
<feature type="compositionally biased region" description="Basic and acidic residues" evidence="15">
    <location>
        <begin position="489"/>
        <end position="520"/>
    </location>
</feature>
<keyword evidence="4 12" id="KW-0548">Nucleotidyltransferase</keyword>
<feature type="domain" description="Toprim" evidence="16">
    <location>
        <begin position="263"/>
        <end position="345"/>
    </location>
</feature>
<keyword evidence="9" id="KW-0460">Magnesium</keyword>
<evidence type="ECO:0000256" key="3">
    <source>
        <dbReference type="ARBA" id="ARBA00022679"/>
    </source>
</evidence>
<comment type="catalytic activity">
    <reaction evidence="12">
        <text>ssDNA + n NTP = ssDNA/pppN(pN)n-1 hybrid + (n-1) diphosphate.</text>
        <dbReference type="EC" id="2.7.7.101"/>
    </reaction>
</comment>
<keyword evidence="1 12" id="KW-0240">DNA-directed RNA polymerase</keyword>
<dbReference type="PANTHER" id="PTHR30313">
    <property type="entry name" value="DNA PRIMASE"/>
    <property type="match status" value="1"/>
</dbReference>
<dbReference type="RefSeq" id="WP_083725793.1">
    <property type="nucleotide sequence ID" value="NZ_FOUD01000009.1"/>
</dbReference>
<evidence type="ECO:0000256" key="2">
    <source>
        <dbReference type="ARBA" id="ARBA00022515"/>
    </source>
</evidence>
<evidence type="ECO:0000256" key="9">
    <source>
        <dbReference type="ARBA" id="ARBA00022842"/>
    </source>
</evidence>
<accession>A0A1S8DH66</accession>
<evidence type="ECO:0000256" key="6">
    <source>
        <dbReference type="ARBA" id="ARBA00022723"/>
    </source>
</evidence>
<dbReference type="Pfam" id="PF08275">
    <property type="entry name" value="DNAG_N"/>
    <property type="match status" value="1"/>
</dbReference>
<feature type="zinc finger region" description="CHC2-type" evidence="12 14">
    <location>
        <begin position="40"/>
        <end position="64"/>
    </location>
</feature>
<dbReference type="NCBIfam" id="TIGR01391">
    <property type="entry name" value="dnaG"/>
    <property type="match status" value="1"/>
</dbReference>
<comment type="function">
    <text evidence="12 13">RNA polymerase that catalyzes the synthesis of short RNA molecules used as primers for DNA polymerase during DNA replication.</text>
</comment>
<dbReference type="Pfam" id="PF10410">
    <property type="entry name" value="DnaB_bind"/>
    <property type="match status" value="1"/>
</dbReference>
<dbReference type="SUPFAM" id="SSF57783">
    <property type="entry name" value="Zinc beta-ribbon"/>
    <property type="match status" value="1"/>
</dbReference>
<dbReference type="OrthoDB" id="9803773at2"/>
<sequence length="660" mass="74141">MAGLIPQGFIDDLLARTDIVETVGSRLKLKKTGKNYSALCPFHNEKSPSFSVSPDKQFYYCFGCGAGGNALGFVMDFDRLEFPQAVEELARQAGVEVQYEERSDKRQSSRTPRKDNPLYALLEQAAAYYRQQLRQHPQRQRAVGYLKGRGLSGQIAKLYDLGLAPPGWNNLMSHLARDTSEEKALVEAGLVVENADSGGRYDRFRDRIMFPIRDSRGRVIGFGGRVLGDEKPKYLNSPETTVFHKGQELYGLFEAKQQNRQLEDILVVEGYMDVIALAQHGVTNAVATLGTATSEDHLKRLFRLVHSVVFCFDGDRAGRQAAWRALNAALPILEDGRHVRFLFLPDGQDPDSMIREEGTDAFRRRMSRDAQPLTDYLFRHLAEEAGADSLEGKAHMAALALPLIEQVPGSLLRRLLRQSLQQQTGVDLDEVVPASLPEQPPSGMQDGPSYDDLPAGAWDDWSEREAPEQDYYLPEGMDAAPPPQQGKGKNKDWGEGRQKWRKDRPRDTRPEGHKGPRRAVDSPLLQAVRTLLHHPHLAAHVQQANQLADENEDEARLLVALIEAAQKQPGLTTIELLARWHGTALGEQLNRLAEQEWLLNIPSANLEQQFFDTINKLSARQSERRIEQLLDKSVKEPLSNEEKQQLRDLLNSRNMAKGDS</sequence>
<dbReference type="Gene3D" id="1.20.50.20">
    <property type="entry name" value="DnaG, RNA polymerase domain, helical bundle"/>
    <property type="match status" value="1"/>
</dbReference>
<dbReference type="GO" id="GO:0003899">
    <property type="term" value="F:DNA-directed RNA polymerase activity"/>
    <property type="evidence" value="ECO:0007669"/>
    <property type="project" value="UniProtKB-UniRule"/>
</dbReference>
<dbReference type="SUPFAM" id="SSF56731">
    <property type="entry name" value="DNA primase core"/>
    <property type="match status" value="1"/>
</dbReference>
<keyword evidence="11 12" id="KW-0804">Transcription</keyword>
<keyword evidence="7 12" id="KW-0863">Zinc-finger</keyword>
<evidence type="ECO:0000256" key="11">
    <source>
        <dbReference type="ARBA" id="ARBA00023163"/>
    </source>
</evidence>
<keyword evidence="5 12" id="KW-0235">DNA replication</keyword>
<gene>
    <name evidence="12" type="primary">dnaG</name>
    <name evidence="17" type="ORF">BXT89_06280</name>
</gene>
<evidence type="ECO:0000256" key="14">
    <source>
        <dbReference type="PIRSR" id="PIRSR002811-1"/>
    </source>
</evidence>
<dbReference type="InterPro" id="IPR019475">
    <property type="entry name" value="DNA_primase_DnaB-bd"/>
</dbReference>
<organism evidence="17 18">
    <name type="scientific">Halopseudomonas pachastrellae</name>
    <dbReference type="NCBI Taxonomy" id="254161"/>
    <lineage>
        <taxon>Bacteria</taxon>
        <taxon>Pseudomonadati</taxon>
        <taxon>Pseudomonadota</taxon>
        <taxon>Gammaproteobacteria</taxon>
        <taxon>Pseudomonadales</taxon>
        <taxon>Pseudomonadaceae</taxon>
        <taxon>Halopseudomonas</taxon>
    </lineage>
</organism>
<dbReference type="STRING" id="254161.SAMN05216256_10935"/>
<feature type="region of interest" description="Disordered" evidence="15">
    <location>
        <begin position="427"/>
        <end position="458"/>
    </location>
</feature>
<feature type="region of interest" description="Disordered" evidence="15">
    <location>
        <begin position="97"/>
        <end position="116"/>
    </location>
</feature>
<dbReference type="PANTHER" id="PTHR30313:SF2">
    <property type="entry name" value="DNA PRIMASE"/>
    <property type="match status" value="1"/>
</dbReference>
<evidence type="ECO:0000256" key="15">
    <source>
        <dbReference type="SAM" id="MobiDB-lite"/>
    </source>
</evidence>
<comment type="subunit">
    <text evidence="12">Monomer. Interacts with DnaB.</text>
</comment>
<evidence type="ECO:0000256" key="8">
    <source>
        <dbReference type="ARBA" id="ARBA00022833"/>
    </source>
</evidence>
<dbReference type="GO" id="GO:0006269">
    <property type="term" value="P:DNA replication, synthesis of primer"/>
    <property type="evidence" value="ECO:0007669"/>
    <property type="project" value="UniProtKB-UniRule"/>
</dbReference>
<dbReference type="SMART" id="SM00400">
    <property type="entry name" value="ZnF_CHCC"/>
    <property type="match status" value="1"/>
</dbReference>
<dbReference type="Gene3D" id="3.90.580.10">
    <property type="entry name" value="Zinc finger, CHC2-type domain"/>
    <property type="match status" value="1"/>
</dbReference>
<dbReference type="FunFam" id="3.90.580.10:FF:000001">
    <property type="entry name" value="DNA primase"/>
    <property type="match status" value="1"/>
</dbReference>
<keyword evidence="2 12" id="KW-0639">Primosome</keyword>
<dbReference type="GO" id="GO:0003677">
    <property type="term" value="F:DNA binding"/>
    <property type="evidence" value="ECO:0007669"/>
    <property type="project" value="UniProtKB-KW"/>
</dbReference>
<dbReference type="GO" id="GO:1990077">
    <property type="term" value="C:primosome complex"/>
    <property type="evidence" value="ECO:0007669"/>
    <property type="project" value="UniProtKB-KW"/>
</dbReference>
<comment type="caution">
    <text evidence="17">The sequence shown here is derived from an EMBL/GenBank/DDBJ whole genome shotgun (WGS) entry which is preliminary data.</text>
</comment>
<feature type="compositionally biased region" description="Basic and acidic residues" evidence="15">
    <location>
        <begin position="99"/>
        <end position="116"/>
    </location>
</feature>
<evidence type="ECO:0000256" key="13">
    <source>
        <dbReference type="PIRNR" id="PIRNR002811"/>
    </source>
</evidence>
<dbReference type="Gene3D" id="1.10.860.10">
    <property type="entry name" value="DNAb Helicase, Chain A"/>
    <property type="match status" value="1"/>
</dbReference>
<dbReference type="FunFam" id="3.40.1360.10:FF:000002">
    <property type="entry name" value="DNA primase"/>
    <property type="match status" value="1"/>
</dbReference>
<dbReference type="Gene3D" id="3.90.980.10">
    <property type="entry name" value="DNA primase, catalytic core, N-terminal domain"/>
    <property type="match status" value="1"/>
</dbReference>
<dbReference type="SUPFAM" id="SSF117023">
    <property type="entry name" value="DNA primase DnaG, C-terminal domain"/>
    <property type="match status" value="1"/>
</dbReference>
<keyword evidence="10 12" id="KW-0238">DNA-binding</keyword>
<keyword evidence="3 12" id="KW-0808">Transferase</keyword>
<dbReference type="SMART" id="SM00766">
    <property type="entry name" value="DnaG_DnaB_bind"/>
    <property type="match status" value="1"/>
</dbReference>
<keyword evidence="18" id="KW-1185">Reference proteome</keyword>
<evidence type="ECO:0000256" key="7">
    <source>
        <dbReference type="ARBA" id="ARBA00022771"/>
    </source>
</evidence>
<evidence type="ECO:0000313" key="18">
    <source>
        <dbReference type="Proteomes" id="UP000242847"/>
    </source>
</evidence>
<dbReference type="Pfam" id="PF08278">
    <property type="entry name" value="DnaG_DnaB_bind"/>
    <property type="match status" value="1"/>
</dbReference>
<proteinExistence type="inferred from homology"/>
<dbReference type="PROSITE" id="PS50880">
    <property type="entry name" value="TOPRIM"/>
    <property type="match status" value="1"/>
</dbReference>
<evidence type="ECO:0000256" key="12">
    <source>
        <dbReference type="HAMAP-Rule" id="MF_00974"/>
    </source>
</evidence>
<keyword evidence="8 12" id="KW-0862">Zinc</keyword>
<evidence type="ECO:0000256" key="1">
    <source>
        <dbReference type="ARBA" id="ARBA00022478"/>
    </source>
</evidence>
<dbReference type="InterPro" id="IPR013173">
    <property type="entry name" value="DNA_primase_DnaG_DnaB-bd_dom"/>
</dbReference>
<dbReference type="EC" id="2.7.7.101" evidence="12"/>
<dbReference type="InterPro" id="IPR006171">
    <property type="entry name" value="TOPRIM_dom"/>
</dbReference>
<dbReference type="GO" id="GO:0000428">
    <property type="term" value="C:DNA-directed RNA polymerase complex"/>
    <property type="evidence" value="ECO:0007669"/>
    <property type="project" value="UniProtKB-KW"/>
</dbReference>
<keyword evidence="6 12" id="KW-0479">Metal-binding</keyword>
<dbReference type="SMART" id="SM00493">
    <property type="entry name" value="TOPRIM"/>
    <property type="match status" value="1"/>
</dbReference>
<dbReference type="Gene3D" id="3.40.1360.10">
    <property type="match status" value="1"/>
</dbReference>
<dbReference type="InterPro" id="IPR030846">
    <property type="entry name" value="DnaG_bac"/>
</dbReference>
<dbReference type="PIRSF" id="PIRSF002811">
    <property type="entry name" value="DnaG"/>
    <property type="match status" value="1"/>
</dbReference>
<feature type="region of interest" description="Disordered" evidence="15">
    <location>
        <begin position="636"/>
        <end position="660"/>
    </location>
</feature>
<dbReference type="InterPro" id="IPR050219">
    <property type="entry name" value="DnaG_primase"/>
</dbReference>
<dbReference type="Proteomes" id="UP000242847">
    <property type="component" value="Unassembled WGS sequence"/>
</dbReference>
<comment type="domain">
    <text evidence="12">Contains an N-terminal zinc-binding domain, a central core domain that contains the primase activity, and a C-terminal DnaB-binding domain.</text>
</comment>
<dbReference type="InterPro" id="IPR034151">
    <property type="entry name" value="TOPRIM_DnaG_bac"/>
</dbReference>
<comment type="similarity">
    <text evidence="12 13">Belongs to the DnaG primase family.</text>
</comment>
<dbReference type="GO" id="GO:0008270">
    <property type="term" value="F:zinc ion binding"/>
    <property type="evidence" value="ECO:0007669"/>
    <property type="project" value="UniProtKB-UniRule"/>
</dbReference>
<evidence type="ECO:0000313" key="17">
    <source>
        <dbReference type="EMBL" id="ONM44733.1"/>
    </source>
</evidence>
<reference evidence="17 18" key="1">
    <citation type="submission" date="2017-01" db="EMBL/GenBank/DDBJ databases">
        <title>Draft genome sequence of Pseudomonas pachastrellae type strain CCUG 46540T from a deep sea.</title>
        <authorList>
            <person name="Gomila M."/>
            <person name="Mulet M."/>
            <person name="Lalucat J."/>
            <person name="Garcia-Valdes E."/>
        </authorList>
    </citation>
    <scope>NUCLEOTIDE SEQUENCE [LARGE SCALE GENOMIC DNA]</scope>
    <source>
        <strain evidence="17 18">CCUG 46540</strain>
    </source>
</reference>
<dbReference type="HAMAP" id="MF_00974">
    <property type="entry name" value="DNA_primase_DnaG"/>
    <property type="match status" value="1"/>
</dbReference>
<dbReference type="InterPro" id="IPR036977">
    <property type="entry name" value="DNA_primase_Znf_CHC2"/>
</dbReference>
<dbReference type="EMBL" id="MUBC01000010">
    <property type="protein sequence ID" value="ONM44733.1"/>
    <property type="molecule type" value="Genomic_DNA"/>
</dbReference>
<evidence type="ECO:0000256" key="4">
    <source>
        <dbReference type="ARBA" id="ARBA00022695"/>
    </source>
</evidence>
<name>A0A1S8DH66_9GAMM</name>
<dbReference type="AlphaFoldDB" id="A0A1S8DH66"/>
<protein>
    <recommendedName>
        <fullName evidence="12 13">DNA primase</fullName>
        <ecNumber evidence="12">2.7.7.101</ecNumber>
    </recommendedName>
</protein>
<dbReference type="InterPro" id="IPR016136">
    <property type="entry name" value="DNA_helicase_N/primase_C"/>
</dbReference>
<evidence type="ECO:0000259" key="16">
    <source>
        <dbReference type="PROSITE" id="PS50880"/>
    </source>
</evidence>
<comment type="cofactor">
    <cofactor evidence="12 13 14">
        <name>Zn(2+)</name>
        <dbReference type="ChEBI" id="CHEBI:29105"/>
    </cofactor>
    <text evidence="12 13 14">Binds 1 zinc ion per monomer.</text>
</comment>
<dbReference type="Pfam" id="PF13155">
    <property type="entry name" value="Toprim_2"/>
    <property type="match status" value="1"/>
</dbReference>
<dbReference type="InterPro" id="IPR006295">
    <property type="entry name" value="DNA_primase_DnaG"/>
</dbReference>
<dbReference type="InterPro" id="IPR013264">
    <property type="entry name" value="DNAG_N"/>
</dbReference>
<dbReference type="InterPro" id="IPR002694">
    <property type="entry name" value="Znf_CHC2"/>
</dbReference>
<evidence type="ECO:0000256" key="10">
    <source>
        <dbReference type="ARBA" id="ARBA00023125"/>
    </source>
</evidence>
<dbReference type="InterPro" id="IPR037068">
    <property type="entry name" value="DNA_primase_core_N_sf"/>
</dbReference>